<dbReference type="AlphaFoldDB" id="A0A939IHS9"/>
<dbReference type="RefSeq" id="WP_206583019.1">
    <property type="nucleotide sequence ID" value="NZ_JAFJZZ010000007.1"/>
</dbReference>
<proteinExistence type="predicted"/>
<accession>A0A939IHS9</accession>
<keyword evidence="2" id="KW-1185">Reference proteome</keyword>
<dbReference type="Proteomes" id="UP000664545">
    <property type="component" value="Unassembled WGS sequence"/>
</dbReference>
<reference evidence="1" key="1">
    <citation type="submission" date="2021-02" db="EMBL/GenBank/DDBJ databases">
        <title>Abyssanaerobacter marinus gen.nov., sp., nov, anaerobic bacterium isolated from the Onnuri vent field of Indian Ocean and suggestion of Mogibacteriaceae fam. nov., and proposal of reclassification of ambiguous this family's genus member.</title>
        <authorList>
            <person name="Kim Y.J."/>
            <person name="Yang J.-A."/>
        </authorList>
    </citation>
    <scope>NUCLEOTIDE SEQUENCE</scope>
    <source>
        <strain evidence="1">DSM 2634</strain>
    </source>
</reference>
<organism evidence="1 2">
    <name type="scientific">Clostridium aminobutyricum</name>
    <dbReference type="NCBI Taxonomy" id="33953"/>
    <lineage>
        <taxon>Bacteria</taxon>
        <taxon>Bacillati</taxon>
        <taxon>Bacillota</taxon>
        <taxon>Clostridia</taxon>
        <taxon>Eubacteriales</taxon>
        <taxon>Clostridiaceae</taxon>
        <taxon>Clostridium</taxon>
    </lineage>
</organism>
<name>A0A939IHS9_CLOAM</name>
<evidence type="ECO:0000313" key="1">
    <source>
        <dbReference type="EMBL" id="MBN7774177.1"/>
    </source>
</evidence>
<sequence length="81" mass="9432">MELKNKNEAFEQSFSHIYATGVTTIITLEELLKAYTQKMCRDLEHCGVKASDEEIQSYLSNTYNSLKKLSQKYSYDVNYSF</sequence>
<protein>
    <submittedName>
        <fullName evidence="1">Uncharacterized protein</fullName>
    </submittedName>
</protein>
<gene>
    <name evidence="1" type="ORF">JYB65_12450</name>
</gene>
<dbReference type="EMBL" id="JAFJZZ010000007">
    <property type="protein sequence ID" value="MBN7774177.1"/>
    <property type="molecule type" value="Genomic_DNA"/>
</dbReference>
<evidence type="ECO:0000313" key="2">
    <source>
        <dbReference type="Proteomes" id="UP000664545"/>
    </source>
</evidence>
<comment type="caution">
    <text evidence="1">The sequence shown here is derived from an EMBL/GenBank/DDBJ whole genome shotgun (WGS) entry which is preliminary data.</text>
</comment>